<dbReference type="CDD" id="cd13972">
    <property type="entry name" value="UbiB"/>
    <property type="match status" value="1"/>
</dbReference>
<evidence type="ECO:0000256" key="2">
    <source>
        <dbReference type="ARBA" id="ARBA00009670"/>
    </source>
</evidence>
<dbReference type="UniPathway" id="UPA00232"/>
<keyword evidence="9" id="KW-0418">Kinase</keyword>
<evidence type="ECO:0000256" key="9">
    <source>
        <dbReference type="ARBA" id="ARBA00022777"/>
    </source>
</evidence>
<evidence type="ECO:0000259" key="14">
    <source>
        <dbReference type="Pfam" id="PF03109"/>
    </source>
</evidence>
<dbReference type="AlphaFoldDB" id="A0A420WBX9"/>
<dbReference type="EMBL" id="RBIG01000003">
    <property type="protein sequence ID" value="RKQ68524.1"/>
    <property type="molecule type" value="Genomic_DNA"/>
</dbReference>
<gene>
    <name evidence="15" type="ORF">BCL74_3004</name>
</gene>
<dbReference type="GO" id="GO:0005524">
    <property type="term" value="F:ATP binding"/>
    <property type="evidence" value="ECO:0007669"/>
    <property type="project" value="UniProtKB-KW"/>
</dbReference>
<keyword evidence="6" id="KW-0831">Ubiquinone biosynthesis</keyword>
<proteinExistence type="inferred from homology"/>
<evidence type="ECO:0000256" key="12">
    <source>
        <dbReference type="ARBA" id="ARBA00023136"/>
    </source>
</evidence>
<evidence type="ECO:0000256" key="1">
    <source>
        <dbReference type="ARBA" id="ARBA00005020"/>
    </source>
</evidence>
<dbReference type="RefSeq" id="WP_121221208.1">
    <property type="nucleotide sequence ID" value="NZ_RBIG01000003.1"/>
</dbReference>
<feature type="transmembrane region" description="Helical" evidence="13">
    <location>
        <begin position="497"/>
        <end position="515"/>
    </location>
</feature>
<dbReference type="InterPro" id="IPR011009">
    <property type="entry name" value="Kinase-like_dom_sf"/>
</dbReference>
<dbReference type="Pfam" id="PF03109">
    <property type="entry name" value="ABC1"/>
    <property type="match status" value="1"/>
</dbReference>
<keyword evidence="11 13" id="KW-1133">Transmembrane helix</keyword>
<dbReference type="OrthoDB" id="9795390at2"/>
<dbReference type="GO" id="GO:0006744">
    <property type="term" value="P:ubiquinone biosynthetic process"/>
    <property type="evidence" value="ECO:0007669"/>
    <property type="project" value="UniProtKB-UniPathway"/>
</dbReference>
<dbReference type="PANTHER" id="PTHR10566:SF113">
    <property type="entry name" value="PROTEIN ACTIVITY OF BC1 COMPLEX KINASE 7, CHLOROPLASTIC"/>
    <property type="match status" value="1"/>
</dbReference>
<comment type="caution">
    <text evidence="15">The sequence shown here is derived from an EMBL/GenBank/DDBJ whole genome shotgun (WGS) entry which is preliminary data.</text>
</comment>
<evidence type="ECO:0000256" key="7">
    <source>
        <dbReference type="ARBA" id="ARBA00022692"/>
    </source>
</evidence>
<keyword evidence="12 13" id="KW-0472">Membrane</keyword>
<name>A0A420WBX9_9PROT</name>
<keyword evidence="10" id="KW-0067">ATP-binding</keyword>
<dbReference type="InterPro" id="IPR004147">
    <property type="entry name" value="ABC1_dom"/>
</dbReference>
<evidence type="ECO:0000256" key="6">
    <source>
        <dbReference type="ARBA" id="ARBA00022688"/>
    </source>
</evidence>
<dbReference type="InterPro" id="IPR045308">
    <property type="entry name" value="UbiB_bact"/>
</dbReference>
<accession>A0A420WBX9</accession>
<evidence type="ECO:0000256" key="3">
    <source>
        <dbReference type="ARBA" id="ARBA00022475"/>
    </source>
</evidence>
<keyword evidence="8" id="KW-0547">Nucleotide-binding</keyword>
<feature type="domain" description="ABC1 atypical kinase-like" evidence="14">
    <location>
        <begin position="96"/>
        <end position="341"/>
    </location>
</feature>
<keyword evidence="5" id="KW-0808">Transferase</keyword>
<dbReference type="NCBIfam" id="TIGR01982">
    <property type="entry name" value="UbiB"/>
    <property type="match status" value="1"/>
</dbReference>
<evidence type="ECO:0000313" key="16">
    <source>
        <dbReference type="Proteomes" id="UP000277424"/>
    </source>
</evidence>
<dbReference type="PANTHER" id="PTHR10566">
    <property type="entry name" value="CHAPERONE-ACTIVITY OF BC1 COMPLEX CABC1 -RELATED"/>
    <property type="match status" value="1"/>
</dbReference>
<evidence type="ECO:0000256" key="11">
    <source>
        <dbReference type="ARBA" id="ARBA00022989"/>
    </source>
</evidence>
<evidence type="ECO:0000256" key="5">
    <source>
        <dbReference type="ARBA" id="ARBA00022679"/>
    </source>
</evidence>
<dbReference type="InterPro" id="IPR010232">
    <property type="entry name" value="UbiB"/>
</dbReference>
<dbReference type="InterPro" id="IPR050154">
    <property type="entry name" value="UbiB_kinase"/>
</dbReference>
<keyword evidence="15" id="KW-0830">Ubiquinone</keyword>
<keyword evidence="4" id="KW-0997">Cell inner membrane</keyword>
<sequence length="516" mass="57610">MIRAFRNTGRLIGIVRILARHDALFPLEAVPGLPALRWFGRLLGRIGRKRGRQQRPGLRLAAALQEMGPSFIKLGQTLATRSDLLGEDIAADLSTLQDRLPPFSSARARATIEAELERPLAELFASFDDRPVAAASISQVHFAETAEGEKVAVKVLRPGIEAAFARDLDLFDWIAETVERVQPQLRRLKPRAVVATFAATVRAEMDLRLEAAAAAELSDNFADYDGFRVPQVDWQRTARRVLTLERIDGIRIDNVAALKEAGHDTDQLLRQSAEVFFLQVFRDGFFHADMHPGNMFVDAESVLRPVDFGIMGRLDVKTRYFLADMLLGFLNGDYRRVAEVHFQAGYVPADQSIDDFMQACRAIGQPILGRPVHEISVARLLAQLFQVTETFAMETQPQLLLLQKTMLVAEGVGRTLNPTLNMWELARPLIEDWMRAHRGPEARIRQAALDIGQVLERLPALLGQIERAADRLADPAGVKLHPDTAEALLRRRRNGAVALWPLWLALLLVSVAAVLY</sequence>
<protein>
    <submittedName>
        <fullName evidence="15">Ubiquinone biosynthesis protein</fullName>
    </submittedName>
</protein>
<comment type="similarity">
    <text evidence="2">Belongs to the protein kinase superfamily. ADCK protein kinase family.</text>
</comment>
<dbReference type="Proteomes" id="UP000277424">
    <property type="component" value="Unassembled WGS sequence"/>
</dbReference>
<keyword evidence="7 13" id="KW-0812">Transmembrane</keyword>
<organism evidence="15 16">
    <name type="scientific">Oceanibaculum indicum</name>
    <dbReference type="NCBI Taxonomy" id="526216"/>
    <lineage>
        <taxon>Bacteria</taxon>
        <taxon>Pseudomonadati</taxon>
        <taxon>Pseudomonadota</taxon>
        <taxon>Alphaproteobacteria</taxon>
        <taxon>Rhodospirillales</taxon>
        <taxon>Oceanibaculaceae</taxon>
        <taxon>Oceanibaculum</taxon>
    </lineage>
</organism>
<dbReference type="SUPFAM" id="SSF56112">
    <property type="entry name" value="Protein kinase-like (PK-like)"/>
    <property type="match status" value="1"/>
</dbReference>
<reference evidence="15 16" key="1">
    <citation type="submission" date="2018-10" db="EMBL/GenBank/DDBJ databases">
        <title>Comparative analysis of microorganisms from saline springs in Andes Mountain Range, Colombia.</title>
        <authorList>
            <person name="Rubin E."/>
        </authorList>
    </citation>
    <scope>NUCLEOTIDE SEQUENCE [LARGE SCALE GENOMIC DNA]</scope>
    <source>
        <strain evidence="15 16">USBA 36</strain>
    </source>
</reference>
<evidence type="ECO:0000256" key="8">
    <source>
        <dbReference type="ARBA" id="ARBA00022741"/>
    </source>
</evidence>
<evidence type="ECO:0000313" key="15">
    <source>
        <dbReference type="EMBL" id="RKQ68524.1"/>
    </source>
</evidence>
<dbReference type="GO" id="GO:0016301">
    <property type="term" value="F:kinase activity"/>
    <property type="evidence" value="ECO:0007669"/>
    <property type="project" value="UniProtKB-KW"/>
</dbReference>
<evidence type="ECO:0000256" key="4">
    <source>
        <dbReference type="ARBA" id="ARBA00022519"/>
    </source>
</evidence>
<evidence type="ECO:0000256" key="10">
    <source>
        <dbReference type="ARBA" id="ARBA00022840"/>
    </source>
</evidence>
<evidence type="ECO:0000256" key="13">
    <source>
        <dbReference type="SAM" id="Phobius"/>
    </source>
</evidence>
<keyword evidence="3" id="KW-1003">Cell membrane</keyword>
<comment type="pathway">
    <text evidence="1">Cofactor biosynthesis; ubiquinone biosynthesis [regulation].</text>
</comment>